<organism evidence="1 2">
    <name type="scientific">Trifolium medium</name>
    <dbReference type="NCBI Taxonomy" id="97028"/>
    <lineage>
        <taxon>Eukaryota</taxon>
        <taxon>Viridiplantae</taxon>
        <taxon>Streptophyta</taxon>
        <taxon>Embryophyta</taxon>
        <taxon>Tracheophyta</taxon>
        <taxon>Spermatophyta</taxon>
        <taxon>Magnoliopsida</taxon>
        <taxon>eudicotyledons</taxon>
        <taxon>Gunneridae</taxon>
        <taxon>Pentapetalae</taxon>
        <taxon>rosids</taxon>
        <taxon>fabids</taxon>
        <taxon>Fabales</taxon>
        <taxon>Fabaceae</taxon>
        <taxon>Papilionoideae</taxon>
        <taxon>50 kb inversion clade</taxon>
        <taxon>NPAAA clade</taxon>
        <taxon>Hologalegina</taxon>
        <taxon>IRL clade</taxon>
        <taxon>Trifolieae</taxon>
        <taxon>Trifolium</taxon>
    </lineage>
</organism>
<dbReference type="InterPro" id="IPR029044">
    <property type="entry name" value="Nucleotide-diphossugar_trans"/>
</dbReference>
<dbReference type="Proteomes" id="UP000265520">
    <property type="component" value="Unassembled WGS sequence"/>
</dbReference>
<dbReference type="AlphaFoldDB" id="A0A392Q5L2"/>
<dbReference type="Gene3D" id="3.90.550.10">
    <property type="entry name" value="Spore Coat Polysaccharide Biosynthesis Protein SpsA, Chain A"/>
    <property type="match status" value="1"/>
</dbReference>
<name>A0A392Q5L2_9FABA</name>
<comment type="caution">
    <text evidence="1">The sequence shown here is derived from an EMBL/GenBank/DDBJ whole genome shotgun (WGS) entry which is preliminary data.</text>
</comment>
<sequence length="37" mass="4299">MYNLPHREGLEVTDDVSIVEHLKHPVYITEGSYTNIK</sequence>
<dbReference type="EMBL" id="LXQA010115703">
    <property type="protein sequence ID" value="MCI19621.1"/>
    <property type="molecule type" value="Genomic_DNA"/>
</dbReference>
<accession>A0A392Q5L2</accession>
<reference evidence="1 2" key="1">
    <citation type="journal article" date="2018" name="Front. Plant Sci.">
        <title>Red Clover (Trifolium pratense) and Zigzag Clover (T. medium) - A Picture of Genomic Similarities and Differences.</title>
        <authorList>
            <person name="Dluhosova J."/>
            <person name="Istvanek J."/>
            <person name="Nedelnik J."/>
            <person name="Repkova J."/>
        </authorList>
    </citation>
    <scope>NUCLEOTIDE SEQUENCE [LARGE SCALE GENOMIC DNA]</scope>
    <source>
        <strain evidence="2">cv. 10/8</strain>
        <tissue evidence="1">Leaf</tissue>
    </source>
</reference>
<feature type="non-terminal residue" evidence="1">
    <location>
        <position position="37"/>
    </location>
</feature>
<keyword evidence="1" id="KW-0808">Transferase</keyword>
<evidence type="ECO:0000313" key="1">
    <source>
        <dbReference type="EMBL" id="MCI19621.1"/>
    </source>
</evidence>
<proteinExistence type="predicted"/>
<protein>
    <submittedName>
        <fullName evidence="1">2-C-methyl-D-erythritol 4-phosphate cytidylyltransferase</fullName>
    </submittedName>
</protein>
<dbReference type="GO" id="GO:0016779">
    <property type="term" value="F:nucleotidyltransferase activity"/>
    <property type="evidence" value="ECO:0007669"/>
    <property type="project" value="UniProtKB-KW"/>
</dbReference>
<keyword evidence="1" id="KW-0548">Nucleotidyltransferase</keyword>
<evidence type="ECO:0000313" key="2">
    <source>
        <dbReference type="Proteomes" id="UP000265520"/>
    </source>
</evidence>
<keyword evidence="2" id="KW-1185">Reference proteome</keyword>